<organism evidence="2 3">
    <name type="scientific">Botryobasidium botryosum (strain FD-172 SS1)</name>
    <dbReference type="NCBI Taxonomy" id="930990"/>
    <lineage>
        <taxon>Eukaryota</taxon>
        <taxon>Fungi</taxon>
        <taxon>Dikarya</taxon>
        <taxon>Basidiomycota</taxon>
        <taxon>Agaricomycotina</taxon>
        <taxon>Agaricomycetes</taxon>
        <taxon>Cantharellales</taxon>
        <taxon>Botryobasidiaceae</taxon>
        <taxon>Botryobasidium</taxon>
    </lineage>
</organism>
<evidence type="ECO:0000313" key="2">
    <source>
        <dbReference type="EMBL" id="KDQ05699.1"/>
    </source>
</evidence>
<feature type="compositionally biased region" description="Low complexity" evidence="1">
    <location>
        <begin position="716"/>
        <end position="728"/>
    </location>
</feature>
<name>A0A067LRR8_BOTB1</name>
<keyword evidence="3" id="KW-1185">Reference proteome</keyword>
<dbReference type="STRING" id="930990.A0A067LRR8"/>
<feature type="region of interest" description="Disordered" evidence="1">
    <location>
        <begin position="171"/>
        <end position="190"/>
    </location>
</feature>
<evidence type="ECO:0000256" key="1">
    <source>
        <dbReference type="SAM" id="MobiDB-lite"/>
    </source>
</evidence>
<feature type="compositionally biased region" description="Polar residues" evidence="1">
    <location>
        <begin position="828"/>
        <end position="837"/>
    </location>
</feature>
<proteinExistence type="predicted"/>
<dbReference type="InParanoid" id="A0A067LRR8"/>
<accession>A0A067LRR8</accession>
<gene>
    <name evidence="2" type="ORF">BOTBODRAFT_182304</name>
</gene>
<feature type="region of interest" description="Disordered" evidence="1">
    <location>
        <begin position="347"/>
        <end position="366"/>
    </location>
</feature>
<evidence type="ECO:0000313" key="3">
    <source>
        <dbReference type="Proteomes" id="UP000027195"/>
    </source>
</evidence>
<protein>
    <submittedName>
        <fullName evidence="2">Uncharacterized protein</fullName>
    </submittedName>
</protein>
<feature type="compositionally biased region" description="Polar residues" evidence="1">
    <location>
        <begin position="900"/>
        <end position="923"/>
    </location>
</feature>
<feature type="region of interest" description="Disordered" evidence="1">
    <location>
        <begin position="273"/>
        <end position="292"/>
    </location>
</feature>
<feature type="region of interest" description="Disordered" evidence="1">
    <location>
        <begin position="715"/>
        <end position="923"/>
    </location>
</feature>
<feature type="compositionally biased region" description="Low complexity" evidence="1">
    <location>
        <begin position="213"/>
        <end position="243"/>
    </location>
</feature>
<dbReference type="HOGENOM" id="CLU_316160_0_0_1"/>
<dbReference type="OrthoDB" id="3017916at2759"/>
<feature type="region of interest" description="Disordered" evidence="1">
    <location>
        <begin position="133"/>
        <end position="155"/>
    </location>
</feature>
<dbReference type="Proteomes" id="UP000027195">
    <property type="component" value="Unassembled WGS sequence"/>
</dbReference>
<feature type="compositionally biased region" description="Basic and acidic residues" evidence="1">
    <location>
        <begin position="747"/>
        <end position="768"/>
    </location>
</feature>
<feature type="compositionally biased region" description="Basic residues" evidence="1">
    <location>
        <begin position="769"/>
        <end position="783"/>
    </location>
</feature>
<dbReference type="EMBL" id="KL198203">
    <property type="protein sequence ID" value="KDQ05699.1"/>
    <property type="molecule type" value="Genomic_DNA"/>
</dbReference>
<sequence>MQLRKRKNQEPQEEEPFGSNEGGTAKRTKKVHWSDSEVEAPGMAEQSAVKVKKVTLKVTSQDKGEVEVAAQRDVNEASLTVEELEKLVRQERVLGTAKRRGPKTEAVLARFTNDRIIYLQGLITLRVSSSVAQSHSSKAPHDAPQPPPFQLHPIPSAPAALAMPAAPTAPAAPITPATPTAPAAPAAPTAPVAPATITAPAVPTAPAAPAPPTTSAMSLNTSSAAPSTSAMPSATTSMSTTSATHTTSAIIPMVGLPATRTFPTKSAIHAVATPPLGDTSTSASDSDIPVNQDITPTAVSKPVLSSNTTTGSDAASDRIPNSFAEVFSLHSPSPEPYQLISDFGTRAGDEEVSEPAEKDRKIRPGPLTNEQKAQCRIIAEEYSAKMLQLAEEWSVHETTVSRQCGLGVKEHRGPNQWCIWQEWWFPENPQRATETKEEWRERCSQEYDSAKEGLSEEEGKAFRQELLDWRAKHEREEANIQIDKEGCWRKMKEVEATLLEWGAHLSTHWGIEIIGALLSTLPGDLTGRAASVLIGGSSKARSWWNTNTPAAKAMLHDLELSAWNAEQVERIRNNEPLELLRISQDHLRSLCSRGLRQSWYLVFPRREKDAYPWAQVPRLLISAQRTLIGWPAFALHPGQGEVKKLTITHLQIIARKILEDESGKTTDSEKLQYIPWTQAQKAISPSSPEYLQIPLVVDAYGRTLRTVKGVVDLQMPNAPAEPTPAAETKAVEEDSPDGANSKKKSLKGKEKALPVEETPKPSAKESKTLKNKQKATTRSKMSKKTPEVLPDDVDETESEHDDELIRLPSSTPSDDNDGNSDDDDDSNTRQSAHGAQSSRDHRKKKTLGSSQYGGGPRGGDNSVAPDRNLFGDASRAVQQNQSEIVTRAQPYQPPLMITGETRNNTSLSRRISTGTTTAQYAHI</sequence>
<feature type="region of interest" description="Disordered" evidence="1">
    <location>
        <begin position="1"/>
        <end position="44"/>
    </location>
</feature>
<dbReference type="AlphaFoldDB" id="A0A067LRR8"/>
<reference evidence="3" key="1">
    <citation type="journal article" date="2014" name="Proc. Natl. Acad. Sci. U.S.A.">
        <title>Extensive sampling of basidiomycete genomes demonstrates inadequacy of the white-rot/brown-rot paradigm for wood decay fungi.</title>
        <authorList>
            <person name="Riley R."/>
            <person name="Salamov A.A."/>
            <person name="Brown D.W."/>
            <person name="Nagy L.G."/>
            <person name="Floudas D."/>
            <person name="Held B.W."/>
            <person name="Levasseur A."/>
            <person name="Lombard V."/>
            <person name="Morin E."/>
            <person name="Otillar R."/>
            <person name="Lindquist E.A."/>
            <person name="Sun H."/>
            <person name="LaButti K.M."/>
            <person name="Schmutz J."/>
            <person name="Jabbour D."/>
            <person name="Luo H."/>
            <person name="Baker S.E."/>
            <person name="Pisabarro A.G."/>
            <person name="Walton J.D."/>
            <person name="Blanchette R.A."/>
            <person name="Henrissat B."/>
            <person name="Martin F."/>
            <person name="Cullen D."/>
            <person name="Hibbett D.S."/>
            <person name="Grigoriev I.V."/>
        </authorList>
    </citation>
    <scope>NUCLEOTIDE SEQUENCE [LARGE SCALE GENOMIC DNA]</scope>
    <source>
        <strain evidence="3">FD-172 SS1</strain>
    </source>
</reference>
<feature type="region of interest" description="Disordered" evidence="1">
    <location>
        <begin position="203"/>
        <end position="243"/>
    </location>
</feature>
<feature type="compositionally biased region" description="Acidic residues" evidence="1">
    <location>
        <begin position="814"/>
        <end position="825"/>
    </location>
</feature>
<feature type="compositionally biased region" description="Acidic residues" evidence="1">
    <location>
        <begin position="789"/>
        <end position="802"/>
    </location>
</feature>